<keyword evidence="1" id="KW-0234">DNA repair</keyword>
<protein>
    <recommendedName>
        <fullName evidence="1">ATP-dependent DNA helicase</fullName>
        <ecNumber evidence="1">5.6.2.3</ecNumber>
    </recommendedName>
</protein>
<name>A0A165C2R7_9BASI</name>
<dbReference type="InParanoid" id="A0A165C2R7"/>
<dbReference type="GO" id="GO:0043139">
    <property type="term" value="F:5'-3' DNA helicase activity"/>
    <property type="evidence" value="ECO:0007669"/>
    <property type="project" value="UniProtKB-EC"/>
</dbReference>
<evidence type="ECO:0000313" key="4">
    <source>
        <dbReference type="Proteomes" id="UP000076842"/>
    </source>
</evidence>
<comment type="cofactor">
    <cofactor evidence="1">
        <name>Mg(2+)</name>
        <dbReference type="ChEBI" id="CHEBI:18420"/>
    </cofactor>
</comment>
<feature type="non-terminal residue" evidence="3">
    <location>
        <position position="1"/>
    </location>
</feature>
<dbReference type="GO" id="GO:0016787">
    <property type="term" value="F:hydrolase activity"/>
    <property type="evidence" value="ECO:0007669"/>
    <property type="project" value="UniProtKB-KW"/>
</dbReference>
<dbReference type="GO" id="GO:0006310">
    <property type="term" value="P:DNA recombination"/>
    <property type="evidence" value="ECO:0007669"/>
    <property type="project" value="UniProtKB-KW"/>
</dbReference>
<keyword evidence="1" id="KW-0378">Hydrolase</keyword>
<keyword evidence="1" id="KW-0227">DNA damage</keyword>
<dbReference type="GO" id="GO:0005524">
    <property type="term" value="F:ATP binding"/>
    <property type="evidence" value="ECO:0007669"/>
    <property type="project" value="UniProtKB-KW"/>
</dbReference>
<dbReference type="AlphaFoldDB" id="A0A165C2R7"/>
<dbReference type="STRING" id="1353952.A0A165C2R7"/>
<dbReference type="GO" id="GO:0006281">
    <property type="term" value="P:DNA repair"/>
    <property type="evidence" value="ECO:0007669"/>
    <property type="project" value="UniProtKB-KW"/>
</dbReference>
<evidence type="ECO:0000256" key="1">
    <source>
        <dbReference type="RuleBase" id="RU363044"/>
    </source>
</evidence>
<comment type="similarity">
    <text evidence="1">Belongs to the helicase family.</text>
</comment>
<accession>A0A165C2R7</accession>
<evidence type="ECO:0000313" key="3">
    <source>
        <dbReference type="EMBL" id="KZT50163.1"/>
    </source>
</evidence>
<feature type="non-terminal residue" evidence="3">
    <location>
        <position position="63"/>
    </location>
</feature>
<comment type="catalytic activity">
    <reaction evidence="1">
        <text>ATP + H2O = ADP + phosphate + H(+)</text>
        <dbReference type="Rhea" id="RHEA:13065"/>
        <dbReference type="ChEBI" id="CHEBI:15377"/>
        <dbReference type="ChEBI" id="CHEBI:15378"/>
        <dbReference type="ChEBI" id="CHEBI:30616"/>
        <dbReference type="ChEBI" id="CHEBI:43474"/>
        <dbReference type="ChEBI" id="CHEBI:456216"/>
        <dbReference type="EC" id="5.6.2.3"/>
    </reaction>
</comment>
<dbReference type="EC" id="5.6.2.3" evidence="1"/>
<dbReference type="GO" id="GO:0000723">
    <property type="term" value="P:telomere maintenance"/>
    <property type="evidence" value="ECO:0007669"/>
    <property type="project" value="InterPro"/>
</dbReference>
<dbReference type="Gene3D" id="3.40.50.300">
    <property type="entry name" value="P-loop containing nucleotide triphosphate hydrolases"/>
    <property type="match status" value="1"/>
</dbReference>
<dbReference type="InterPro" id="IPR027417">
    <property type="entry name" value="P-loop_NTPase"/>
</dbReference>
<dbReference type="Proteomes" id="UP000076842">
    <property type="component" value="Unassembled WGS sequence"/>
</dbReference>
<dbReference type="Pfam" id="PF05970">
    <property type="entry name" value="PIF1"/>
    <property type="match status" value="1"/>
</dbReference>
<evidence type="ECO:0000259" key="2">
    <source>
        <dbReference type="Pfam" id="PF05970"/>
    </source>
</evidence>
<gene>
    <name evidence="3" type="ORF">CALCODRAFT_419842</name>
</gene>
<keyword evidence="1" id="KW-0067">ATP-binding</keyword>
<organism evidence="3 4">
    <name type="scientific">Calocera cornea HHB12733</name>
    <dbReference type="NCBI Taxonomy" id="1353952"/>
    <lineage>
        <taxon>Eukaryota</taxon>
        <taxon>Fungi</taxon>
        <taxon>Dikarya</taxon>
        <taxon>Basidiomycota</taxon>
        <taxon>Agaricomycotina</taxon>
        <taxon>Dacrymycetes</taxon>
        <taxon>Dacrymycetales</taxon>
        <taxon>Dacrymycetaceae</taxon>
        <taxon>Calocera</taxon>
    </lineage>
</organism>
<reference evidence="3 4" key="1">
    <citation type="journal article" date="2016" name="Mol. Biol. Evol.">
        <title>Comparative Genomics of Early-Diverging Mushroom-Forming Fungi Provides Insights into the Origins of Lignocellulose Decay Capabilities.</title>
        <authorList>
            <person name="Nagy L.G."/>
            <person name="Riley R."/>
            <person name="Tritt A."/>
            <person name="Adam C."/>
            <person name="Daum C."/>
            <person name="Floudas D."/>
            <person name="Sun H."/>
            <person name="Yadav J.S."/>
            <person name="Pangilinan J."/>
            <person name="Larsson K.H."/>
            <person name="Matsuura K."/>
            <person name="Barry K."/>
            <person name="Labutti K."/>
            <person name="Kuo R."/>
            <person name="Ohm R.A."/>
            <person name="Bhattacharya S.S."/>
            <person name="Shirouzu T."/>
            <person name="Yoshinaga Y."/>
            <person name="Martin F.M."/>
            <person name="Grigoriev I.V."/>
            <person name="Hibbett D.S."/>
        </authorList>
    </citation>
    <scope>NUCLEOTIDE SEQUENCE [LARGE SCALE GENOMIC DNA]</scope>
    <source>
        <strain evidence="3 4">HHB12733</strain>
    </source>
</reference>
<dbReference type="EMBL" id="KV424217">
    <property type="protein sequence ID" value="KZT50163.1"/>
    <property type="molecule type" value="Genomic_DNA"/>
</dbReference>
<keyword evidence="1" id="KW-0347">Helicase</keyword>
<sequence>PNALAITAPTGLAAVGIGGTTINSWAAIGYGRDSADVRASKIENWPDALARWREVKVLIIDES</sequence>
<keyword evidence="1" id="KW-0547">Nucleotide-binding</keyword>
<proteinExistence type="inferred from homology"/>
<feature type="domain" description="DNA helicase Pif1-like DEAD-box helicase" evidence="2">
    <location>
        <begin position="5"/>
        <end position="62"/>
    </location>
</feature>
<dbReference type="OrthoDB" id="432234at2759"/>
<keyword evidence="1" id="KW-0233">DNA recombination</keyword>
<dbReference type="InterPro" id="IPR010285">
    <property type="entry name" value="DNA_helicase_pif1-like_DEAD"/>
</dbReference>
<keyword evidence="4" id="KW-1185">Reference proteome</keyword>